<accession>A0A1D3TZ58</accession>
<dbReference type="RefSeq" id="WP_091237060.1">
    <property type="nucleotide sequence ID" value="NZ_FMKA01000062.1"/>
</dbReference>
<feature type="compositionally biased region" description="Polar residues" evidence="3">
    <location>
        <begin position="202"/>
        <end position="211"/>
    </location>
</feature>
<name>A0A1D3TZ58_9FIRM</name>
<feature type="coiled-coil region" evidence="2">
    <location>
        <begin position="116"/>
        <end position="147"/>
    </location>
</feature>
<keyword evidence="2" id="KW-0175">Coiled coil</keyword>
<evidence type="ECO:0000256" key="1">
    <source>
        <dbReference type="ARBA" id="ARBA00022801"/>
    </source>
</evidence>
<keyword evidence="1" id="KW-0378">Hydrolase</keyword>
<feature type="region of interest" description="Disordered" evidence="3">
    <location>
        <begin position="40"/>
        <end position="80"/>
    </location>
</feature>
<dbReference type="InterPro" id="IPR050695">
    <property type="entry name" value="N-acetylmuramoyl_amidase_3"/>
</dbReference>
<reference evidence="5 6" key="1">
    <citation type="submission" date="2016-09" db="EMBL/GenBank/DDBJ databases">
        <authorList>
            <person name="Capua I."/>
            <person name="De Benedictis P."/>
            <person name="Joannis T."/>
            <person name="Lombin L.H."/>
            <person name="Cattoli G."/>
        </authorList>
    </citation>
    <scope>NUCLEOTIDE SEQUENCE [LARGE SCALE GENOMIC DNA]</scope>
    <source>
        <strain evidence="5 6">GluBS11</strain>
    </source>
</reference>
<dbReference type="STRING" id="1619234.SAMN05421730_10627"/>
<sequence length="386" mass="39911">MRIADIKIKGKKPLLLIIAAAVVLAAVVLAVYGVTGGFGKTGSHKGDGDNGGNGNNGGKGSKNSGSVTGEGITDSNDKEENHAEKYAAIDSSLFLAAKEDTGNRTVEEGIKEERHLAELAEQKARAETEAKAAAEKAAAEAKAAEEKTAAEAKAAADKKAAEAAQNAYVPPSGGTTGGHIVAIDAGHQAKGNNEQEPIGPGATQTKPKVSSGTSGCVTGLAEYQLNLNVSLKLKAALTQRGYTVVMIRETNDVNLSNKERADIANRSGAEIFLRIHADSSTDSSVTGASVLYPSPSNPYVASLSASSKALSSAVGTRMCQAAGAKFRGTVASDTMSGINWCTIPVAIVEMGFMSNPDEDRKMASDDYQNRLVQGMADGVDEYFGSR</sequence>
<keyword evidence="6" id="KW-1185">Reference proteome</keyword>
<evidence type="ECO:0000313" key="5">
    <source>
        <dbReference type="EMBL" id="SCP99815.1"/>
    </source>
</evidence>
<evidence type="ECO:0000313" key="6">
    <source>
        <dbReference type="Proteomes" id="UP000199315"/>
    </source>
</evidence>
<evidence type="ECO:0000259" key="4">
    <source>
        <dbReference type="SMART" id="SM00646"/>
    </source>
</evidence>
<dbReference type="OrthoDB" id="43070at2"/>
<dbReference type="InterPro" id="IPR002508">
    <property type="entry name" value="MurNAc-LAA_cat"/>
</dbReference>
<dbReference type="GO" id="GO:0030288">
    <property type="term" value="C:outer membrane-bounded periplasmic space"/>
    <property type="evidence" value="ECO:0007669"/>
    <property type="project" value="TreeGrafter"/>
</dbReference>
<organism evidence="5 6">
    <name type="scientific">Anaerobium acetethylicum</name>
    <dbReference type="NCBI Taxonomy" id="1619234"/>
    <lineage>
        <taxon>Bacteria</taxon>
        <taxon>Bacillati</taxon>
        <taxon>Bacillota</taxon>
        <taxon>Clostridia</taxon>
        <taxon>Lachnospirales</taxon>
        <taxon>Lachnospiraceae</taxon>
        <taxon>Anaerobium</taxon>
    </lineage>
</organism>
<dbReference type="GO" id="GO:0009253">
    <property type="term" value="P:peptidoglycan catabolic process"/>
    <property type="evidence" value="ECO:0007669"/>
    <property type="project" value="InterPro"/>
</dbReference>
<dbReference type="Proteomes" id="UP000199315">
    <property type="component" value="Unassembled WGS sequence"/>
</dbReference>
<gene>
    <name evidence="5" type="ORF">SAMN05421730_10627</name>
</gene>
<dbReference type="SUPFAM" id="SSF53187">
    <property type="entry name" value="Zn-dependent exopeptidases"/>
    <property type="match status" value="1"/>
</dbReference>
<evidence type="ECO:0000256" key="2">
    <source>
        <dbReference type="SAM" id="Coils"/>
    </source>
</evidence>
<dbReference type="Gene3D" id="3.40.630.40">
    <property type="entry name" value="Zn-dependent exopeptidases"/>
    <property type="match status" value="1"/>
</dbReference>
<dbReference type="GO" id="GO:0008745">
    <property type="term" value="F:N-acetylmuramoyl-L-alanine amidase activity"/>
    <property type="evidence" value="ECO:0007669"/>
    <property type="project" value="InterPro"/>
</dbReference>
<dbReference type="Pfam" id="PF01520">
    <property type="entry name" value="Amidase_3"/>
    <property type="match status" value="1"/>
</dbReference>
<proteinExistence type="predicted"/>
<evidence type="ECO:0000256" key="3">
    <source>
        <dbReference type="SAM" id="MobiDB-lite"/>
    </source>
</evidence>
<dbReference type="PANTHER" id="PTHR30404">
    <property type="entry name" value="N-ACETYLMURAMOYL-L-ALANINE AMIDASE"/>
    <property type="match status" value="1"/>
</dbReference>
<feature type="compositionally biased region" description="Gly residues" evidence="3">
    <location>
        <begin position="49"/>
        <end position="60"/>
    </location>
</feature>
<dbReference type="CDD" id="cd02696">
    <property type="entry name" value="MurNAc-LAA"/>
    <property type="match status" value="1"/>
</dbReference>
<feature type="region of interest" description="Disordered" evidence="3">
    <location>
        <begin position="190"/>
        <end position="211"/>
    </location>
</feature>
<dbReference type="PANTHER" id="PTHR30404:SF0">
    <property type="entry name" value="N-ACETYLMURAMOYL-L-ALANINE AMIDASE AMIC"/>
    <property type="match status" value="1"/>
</dbReference>
<dbReference type="AlphaFoldDB" id="A0A1D3TZ58"/>
<feature type="domain" description="MurNAc-LAA" evidence="4">
    <location>
        <begin position="261"/>
        <end position="380"/>
    </location>
</feature>
<dbReference type="SMART" id="SM00646">
    <property type="entry name" value="Ami_3"/>
    <property type="match status" value="1"/>
</dbReference>
<dbReference type="EMBL" id="FMKA01000062">
    <property type="protein sequence ID" value="SCP99815.1"/>
    <property type="molecule type" value="Genomic_DNA"/>
</dbReference>
<protein>
    <submittedName>
        <fullName evidence="5">N-acetylmuramoyl-L-alanine amidase</fullName>
    </submittedName>
</protein>